<sequence>MQPTISELPPLSWEPAPGHATYDESSRVLRLTAAPGVDWSNDSLGGASQHAASALGFIAPEAFSLSAKVGVETSRTTFDAGAISLWSSPQHWAKLCFEYSPQGQAMVVSVVTNGFSDDCNSSMVLERWSYLRVSRVGPGWAFHASQDGQQWWFVRLFRLDTDKSVHVGFLSQAPMGETCVATFEDITLTLTAPGDLRDGS</sequence>
<dbReference type="EMBL" id="FNTV01000001">
    <property type="protein sequence ID" value="SEE38339.1"/>
    <property type="molecule type" value="Genomic_DNA"/>
</dbReference>
<dbReference type="InterPro" id="IPR013320">
    <property type="entry name" value="ConA-like_dom_sf"/>
</dbReference>
<name>A0A1H5IDR5_9MICC</name>
<dbReference type="SUPFAM" id="SSF49899">
    <property type="entry name" value="Concanavalin A-like lectins/glucanases"/>
    <property type="match status" value="1"/>
</dbReference>
<evidence type="ECO:0008006" key="3">
    <source>
        <dbReference type="Google" id="ProtNLM"/>
    </source>
</evidence>
<dbReference type="PANTHER" id="PTHR35332">
    <property type="entry name" value="REGULATION OF ENOLASE PROTEIN 1"/>
    <property type="match status" value="1"/>
</dbReference>
<dbReference type="Proteomes" id="UP000182725">
    <property type="component" value="Unassembled WGS sequence"/>
</dbReference>
<dbReference type="Pfam" id="PF07081">
    <property type="entry name" value="DUF1349"/>
    <property type="match status" value="1"/>
</dbReference>
<accession>A0A1H5IDR5</accession>
<dbReference type="AlphaFoldDB" id="A0A1H5IDR5"/>
<evidence type="ECO:0000313" key="1">
    <source>
        <dbReference type="EMBL" id="SEE38339.1"/>
    </source>
</evidence>
<gene>
    <name evidence="1" type="ORF">SAMN04489740_1279</name>
</gene>
<protein>
    <recommendedName>
        <fullName evidence="3">DUF1349 domain-containing protein</fullName>
    </recommendedName>
</protein>
<dbReference type="InterPro" id="IPR009784">
    <property type="entry name" value="DUF1349"/>
</dbReference>
<dbReference type="Gene3D" id="2.60.120.200">
    <property type="match status" value="1"/>
</dbReference>
<reference evidence="1 2" key="1">
    <citation type="submission" date="2016-10" db="EMBL/GenBank/DDBJ databases">
        <authorList>
            <person name="de Groot N.N."/>
        </authorList>
    </citation>
    <scope>NUCLEOTIDE SEQUENCE [LARGE SCALE GENOMIC DNA]</scope>
    <source>
        <strain evidence="1 2">DSM 22274</strain>
    </source>
</reference>
<dbReference type="RefSeq" id="WP_074711027.1">
    <property type="nucleotide sequence ID" value="NZ_FNTV01000001.1"/>
</dbReference>
<dbReference type="PANTHER" id="PTHR35332:SF2">
    <property type="entry name" value="REGULATION OF ENOLASE PROTEIN 1"/>
    <property type="match status" value="1"/>
</dbReference>
<organism evidence="1 2">
    <name type="scientific">Arthrobacter alpinus</name>
    <dbReference type="NCBI Taxonomy" id="656366"/>
    <lineage>
        <taxon>Bacteria</taxon>
        <taxon>Bacillati</taxon>
        <taxon>Actinomycetota</taxon>
        <taxon>Actinomycetes</taxon>
        <taxon>Micrococcales</taxon>
        <taxon>Micrococcaceae</taxon>
        <taxon>Arthrobacter</taxon>
    </lineage>
</organism>
<proteinExistence type="predicted"/>
<evidence type="ECO:0000313" key="2">
    <source>
        <dbReference type="Proteomes" id="UP000182725"/>
    </source>
</evidence>